<dbReference type="InParanoid" id="A0A482WW80"/>
<dbReference type="SMR" id="A0A482WW80"/>
<evidence type="ECO:0000256" key="2">
    <source>
        <dbReference type="ARBA" id="ARBA00022840"/>
    </source>
</evidence>
<name>A0A482WW80_LAOST</name>
<evidence type="ECO:0000256" key="1">
    <source>
        <dbReference type="ARBA" id="ARBA00022741"/>
    </source>
</evidence>
<dbReference type="InterPro" id="IPR038239">
    <property type="entry name" value="Clp1_N_sf"/>
</dbReference>
<evidence type="ECO:0000313" key="7">
    <source>
        <dbReference type="Proteomes" id="UP000291343"/>
    </source>
</evidence>
<dbReference type="Pfam" id="PF06807">
    <property type="entry name" value="Clp1"/>
    <property type="match status" value="1"/>
</dbReference>
<dbReference type="EMBL" id="QKKF02023298">
    <property type="protein sequence ID" value="RZF37794.1"/>
    <property type="molecule type" value="Genomic_DNA"/>
</dbReference>
<dbReference type="Pfam" id="PF16575">
    <property type="entry name" value="CLP1_P"/>
    <property type="match status" value="1"/>
</dbReference>
<evidence type="ECO:0000259" key="5">
    <source>
        <dbReference type="Pfam" id="PF16575"/>
    </source>
</evidence>
<comment type="caution">
    <text evidence="6">The sequence shown here is derived from an EMBL/GenBank/DDBJ whole genome shotgun (WGS) entry which is preliminary data.</text>
</comment>
<dbReference type="InterPro" id="IPR010655">
    <property type="entry name" value="Clp1_C"/>
</dbReference>
<dbReference type="GO" id="GO:0006388">
    <property type="term" value="P:tRNA splicing, via endonucleolytic cleavage and ligation"/>
    <property type="evidence" value="ECO:0007669"/>
    <property type="project" value="TreeGrafter"/>
</dbReference>
<evidence type="ECO:0000313" key="6">
    <source>
        <dbReference type="EMBL" id="RZF37794.1"/>
    </source>
</evidence>
<keyword evidence="7" id="KW-1185">Reference proteome</keyword>
<dbReference type="PANTHER" id="PTHR12755:SF6">
    <property type="entry name" value="POLYRIBONUCLEOTIDE 5'-HYDROXYL-KINASE CLP1"/>
    <property type="match status" value="1"/>
</dbReference>
<dbReference type="Gene3D" id="2.40.30.330">
    <property type="entry name" value="Pre-mRNA cleavage complex subunit Clp1, C-terminal domain"/>
    <property type="match status" value="1"/>
</dbReference>
<dbReference type="GO" id="GO:0031124">
    <property type="term" value="P:mRNA 3'-end processing"/>
    <property type="evidence" value="ECO:0007669"/>
    <property type="project" value="InterPro"/>
</dbReference>
<feature type="domain" description="Clp1 N-terminal" evidence="4">
    <location>
        <begin position="16"/>
        <end position="119"/>
    </location>
</feature>
<dbReference type="GO" id="GO:0005634">
    <property type="term" value="C:nucleus"/>
    <property type="evidence" value="ECO:0007669"/>
    <property type="project" value="TreeGrafter"/>
</dbReference>
<evidence type="ECO:0000259" key="3">
    <source>
        <dbReference type="Pfam" id="PF06807"/>
    </source>
</evidence>
<dbReference type="STRING" id="195883.A0A482WW80"/>
<evidence type="ECO:0000259" key="4">
    <source>
        <dbReference type="Pfam" id="PF16573"/>
    </source>
</evidence>
<dbReference type="OrthoDB" id="258143at2759"/>
<feature type="domain" description="Clp1 C-terminal" evidence="3">
    <location>
        <begin position="327"/>
        <end position="424"/>
    </location>
</feature>
<dbReference type="CDD" id="cd01983">
    <property type="entry name" value="SIMIBI"/>
    <property type="match status" value="1"/>
</dbReference>
<dbReference type="SUPFAM" id="SSF52540">
    <property type="entry name" value="P-loop containing nucleoside triphosphate hydrolases"/>
    <property type="match status" value="1"/>
</dbReference>
<dbReference type="Proteomes" id="UP000291343">
    <property type="component" value="Unassembled WGS sequence"/>
</dbReference>
<dbReference type="AlphaFoldDB" id="A0A482WW80"/>
<dbReference type="PANTHER" id="PTHR12755">
    <property type="entry name" value="CLEAVAGE/POLYADENYLATION FACTOR IA SUBUNIT CLP1P"/>
    <property type="match status" value="1"/>
</dbReference>
<dbReference type="Gene3D" id="2.60.120.1030">
    <property type="entry name" value="Clp1, DNA binding domain"/>
    <property type="match status" value="1"/>
</dbReference>
<sequence length="438" mass="49645">MFAPQSRNAFSEVVTTLEPNEQLRLLSRDAEHMTLELQSGEAEIFGARLVLNKVYSFSSDYSLSLFTYSGCKIRFQIAKPGQLDNDRPTVRPEFKQGQKNLMMMLHLKIHTVLEQLRERCDVKEERGPIVMIVGPKDVGKSTLATTLTNYAVRMSKKRTPVFVDTDPGQGSLSLPGTIGSALITEEIQPEKNISEQVDPLIYNVGSTRLGGNPIYKLMISKLAASVLNRLESNKRAKSSGLIINTPGWTQSEGFDLIKHTAQAFEVDIILVLYQKKLYDELYRVMPNFVKLVQMPKLEGVRFRSQELRWECRDRVLKDYFYGPNNELKPYVFDVEWKDFKVYKVFYTDDSRPESISLSFPALNTSLRNRILAVTFAQKKDDALESNISGFVCVADVVCQVRDKKVTLLSPFPPPLPDVCYLMTSLFLTPNSIPNNGQS</sequence>
<evidence type="ECO:0008006" key="8">
    <source>
        <dbReference type="Google" id="ProtNLM"/>
    </source>
</evidence>
<dbReference type="InterPro" id="IPR045116">
    <property type="entry name" value="Clp1/Grc3"/>
</dbReference>
<dbReference type="InterPro" id="IPR027417">
    <property type="entry name" value="P-loop_NTPase"/>
</dbReference>
<keyword evidence="1" id="KW-0547">Nucleotide-binding</keyword>
<organism evidence="6 7">
    <name type="scientific">Laodelphax striatellus</name>
    <name type="common">Small brown planthopper</name>
    <name type="synonym">Delphax striatella</name>
    <dbReference type="NCBI Taxonomy" id="195883"/>
    <lineage>
        <taxon>Eukaryota</taxon>
        <taxon>Metazoa</taxon>
        <taxon>Ecdysozoa</taxon>
        <taxon>Arthropoda</taxon>
        <taxon>Hexapoda</taxon>
        <taxon>Insecta</taxon>
        <taxon>Pterygota</taxon>
        <taxon>Neoptera</taxon>
        <taxon>Paraneoptera</taxon>
        <taxon>Hemiptera</taxon>
        <taxon>Auchenorrhyncha</taxon>
        <taxon>Fulgoroidea</taxon>
        <taxon>Delphacidae</taxon>
        <taxon>Criomorphinae</taxon>
        <taxon>Laodelphax</taxon>
    </lineage>
</organism>
<dbReference type="Gene3D" id="3.40.50.300">
    <property type="entry name" value="P-loop containing nucleotide triphosphate hydrolases"/>
    <property type="match status" value="1"/>
</dbReference>
<keyword evidence="2" id="KW-0067">ATP-binding</keyword>
<accession>A0A482WW80</accession>
<dbReference type="GO" id="GO:0051731">
    <property type="term" value="F:polynucleotide 5'-hydroxyl-kinase activity"/>
    <property type="evidence" value="ECO:0007669"/>
    <property type="project" value="InterPro"/>
</dbReference>
<dbReference type="InterPro" id="IPR032319">
    <property type="entry name" value="CLP1_P"/>
</dbReference>
<feature type="domain" description="Clp1 P-loop" evidence="5">
    <location>
        <begin position="134"/>
        <end position="322"/>
    </location>
</feature>
<gene>
    <name evidence="6" type="ORF">LSTR_LSTR007156</name>
</gene>
<reference evidence="6 7" key="1">
    <citation type="journal article" date="2017" name="Gigascience">
        <title>Genome sequence of the small brown planthopper, Laodelphax striatellus.</title>
        <authorList>
            <person name="Zhu J."/>
            <person name="Jiang F."/>
            <person name="Wang X."/>
            <person name="Yang P."/>
            <person name="Bao Y."/>
            <person name="Zhao W."/>
            <person name="Wang W."/>
            <person name="Lu H."/>
            <person name="Wang Q."/>
            <person name="Cui N."/>
            <person name="Li J."/>
            <person name="Chen X."/>
            <person name="Luo L."/>
            <person name="Yu J."/>
            <person name="Kang L."/>
            <person name="Cui F."/>
        </authorList>
    </citation>
    <scope>NUCLEOTIDE SEQUENCE [LARGE SCALE GENOMIC DNA]</scope>
    <source>
        <strain evidence="6">Lst14</strain>
    </source>
</reference>
<dbReference type="Pfam" id="PF16573">
    <property type="entry name" value="CLP1_N"/>
    <property type="match status" value="1"/>
</dbReference>
<dbReference type="GO" id="GO:0005524">
    <property type="term" value="F:ATP binding"/>
    <property type="evidence" value="ECO:0007669"/>
    <property type="project" value="UniProtKB-KW"/>
</dbReference>
<protein>
    <recommendedName>
        <fullName evidence="8">Protein CLP1 homolog</fullName>
    </recommendedName>
</protein>
<proteinExistence type="predicted"/>
<dbReference type="InterPro" id="IPR038238">
    <property type="entry name" value="Clp1_C_sf"/>
</dbReference>
<dbReference type="InterPro" id="IPR032324">
    <property type="entry name" value="Clp1_N"/>
</dbReference>